<accession>A0A933S1H1</accession>
<dbReference type="Pfam" id="PF11162">
    <property type="entry name" value="DUF2946"/>
    <property type="match status" value="1"/>
</dbReference>
<sequence>MFGWLRRHSGIRRTVGVIVGQLFALQLLLAGVVATQMAAAEASGLPAICSSSAAPTSDGSDHSKSPIHHVACPICAFASLAGSLPDAAAAAVLRTALDAGPSGASITTIGDADRFEPRSSQGPPQAV</sequence>
<reference evidence="2" key="1">
    <citation type="submission" date="2020-07" db="EMBL/GenBank/DDBJ databases">
        <title>Huge and variable diversity of episymbiotic CPR bacteria and DPANN archaea in groundwater ecosystems.</title>
        <authorList>
            <person name="He C.Y."/>
            <person name="Keren R."/>
            <person name="Whittaker M."/>
            <person name="Farag I.F."/>
            <person name="Doudna J."/>
            <person name="Cate J.H.D."/>
            <person name="Banfield J.F."/>
        </authorList>
    </citation>
    <scope>NUCLEOTIDE SEQUENCE</scope>
    <source>
        <strain evidence="2">NC_groundwater_1818_Pr3_B-0.1um_66_35</strain>
    </source>
</reference>
<feature type="region of interest" description="Disordered" evidence="1">
    <location>
        <begin position="100"/>
        <end position="127"/>
    </location>
</feature>
<organism evidence="2 3">
    <name type="scientific">Rhodopseudomonas palustris</name>
    <dbReference type="NCBI Taxonomy" id="1076"/>
    <lineage>
        <taxon>Bacteria</taxon>
        <taxon>Pseudomonadati</taxon>
        <taxon>Pseudomonadota</taxon>
        <taxon>Alphaproteobacteria</taxon>
        <taxon>Hyphomicrobiales</taxon>
        <taxon>Nitrobacteraceae</taxon>
        <taxon>Rhodopseudomonas</taxon>
    </lineage>
</organism>
<evidence type="ECO:0008006" key="4">
    <source>
        <dbReference type="Google" id="ProtNLM"/>
    </source>
</evidence>
<gene>
    <name evidence="2" type="ORF">HZA66_22285</name>
</gene>
<feature type="compositionally biased region" description="Polar residues" evidence="1">
    <location>
        <begin position="118"/>
        <end position="127"/>
    </location>
</feature>
<proteinExistence type="predicted"/>
<evidence type="ECO:0000313" key="3">
    <source>
        <dbReference type="Proteomes" id="UP000782519"/>
    </source>
</evidence>
<protein>
    <recommendedName>
        <fullName evidence="4">DUF2946 domain-containing protein</fullName>
    </recommendedName>
</protein>
<dbReference type="EMBL" id="JACRJB010000063">
    <property type="protein sequence ID" value="MBI5132181.1"/>
    <property type="molecule type" value="Genomic_DNA"/>
</dbReference>
<dbReference type="AlphaFoldDB" id="A0A933S1H1"/>
<dbReference type="InterPro" id="IPR021333">
    <property type="entry name" value="DUF2946"/>
</dbReference>
<evidence type="ECO:0000256" key="1">
    <source>
        <dbReference type="SAM" id="MobiDB-lite"/>
    </source>
</evidence>
<evidence type="ECO:0000313" key="2">
    <source>
        <dbReference type="EMBL" id="MBI5132181.1"/>
    </source>
</evidence>
<comment type="caution">
    <text evidence="2">The sequence shown here is derived from an EMBL/GenBank/DDBJ whole genome shotgun (WGS) entry which is preliminary data.</text>
</comment>
<name>A0A933S1H1_RHOPL</name>
<dbReference type="Proteomes" id="UP000782519">
    <property type="component" value="Unassembled WGS sequence"/>
</dbReference>